<comment type="caution">
    <text evidence="1">The sequence shown here is derived from an EMBL/GenBank/DDBJ whole genome shotgun (WGS) entry which is preliminary data.</text>
</comment>
<protein>
    <submittedName>
        <fullName evidence="1">Uncharacterized protein</fullName>
    </submittedName>
</protein>
<dbReference type="Proteomes" id="UP001499987">
    <property type="component" value="Unassembled WGS sequence"/>
</dbReference>
<accession>A0ABP4EGD5</accession>
<keyword evidence="2" id="KW-1185">Reference proteome</keyword>
<reference evidence="2" key="1">
    <citation type="journal article" date="2019" name="Int. J. Syst. Evol. Microbiol.">
        <title>The Global Catalogue of Microorganisms (GCM) 10K type strain sequencing project: providing services to taxonomists for standard genome sequencing and annotation.</title>
        <authorList>
            <consortium name="The Broad Institute Genomics Platform"/>
            <consortium name="The Broad Institute Genome Sequencing Center for Infectious Disease"/>
            <person name="Wu L."/>
            <person name="Ma J."/>
        </authorList>
    </citation>
    <scope>NUCLEOTIDE SEQUENCE [LARGE SCALE GENOMIC DNA]</scope>
    <source>
        <strain evidence="2">JCM 13002</strain>
    </source>
</reference>
<dbReference type="EMBL" id="BAAALD010000061">
    <property type="protein sequence ID" value="GAA1104330.1"/>
    <property type="molecule type" value="Genomic_DNA"/>
</dbReference>
<evidence type="ECO:0000313" key="1">
    <source>
        <dbReference type="EMBL" id="GAA1104330.1"/>
    </source>
</evidence>
<proteinExistence type="predicted"/>
<gene>
    <name evidence="1" type="ORF">GCM10009663_53280</name>
</gene>
<sequence>MECGPSRRPARRPAASIAGVTTTPTTFAILDLELRGGRWDGHLKRVHAFAPPPSLRMVLRADLPATEAGEYWPTTSVYRLDPDGPVPCYRHSHDE</sequence>
<evidence type="ECO:0000313" key="2">
    <source>
        <dbReference type="Proteomes" id="UP001499987"/>
    </source>
</evidence>
<organism evidence="1 2">
    <name type="scientific">Kitasatospora arboriphila</name>
    <dbReference type="NCBI Taxonomy" id="258052"/>
    <lineage>
        <taxon>Bacteria</taxon>
        <taxon>Bacillati</taxon>
        <taxon>Actinomycetota</taxon>
        <taxon>Actinomycetes</taxon>
        <taxon>Kitasatosporales</taxon>
        <taxon>Streptomycetaceae</taxon>
        <taxon>Kitasatospora</taxon>
    </lineage>
</organism>
<name>A0ABP4EGD5_9ACTN</name>